<feature type="domain" description="Lnb N-terminal periplasmic" evidence="2">
    <location>
        <begin position="229"/>
        <end position="391"/>
    </location>
</feature>
<evidence type="ECO:0000313" key="4">
    <source>
        <dbReference type="EMBL" id="MFD1043270.1"/>
    </source>
</evidence>
<sequence length="604" mass="65665">MIRLLAALAAIGLACTQAVAGTPQFRLADGLSAEARQATGQLLAQAAGKLPPAWSAALDRPIAVSWRDDLPDGVHGRARHWSIALDRRLLEAWMARAPGAGDDDPATRAALAALLHELAHLYDRTAAGGLSRDPRLLDLAGWQVAAAGPGRRARNDFRDRSPDPYELESPKEYVAVNLEHYLLDPDYACRRPALAAHLDARFGLPVQARPACADGLLFVGDDLRSDDPQRLLDPARIYQVDYLLAEGNDRPMSAWGHSMLRLVVCAPDRPVGPDCRLDLQHHLVLSFRAFVGDVQVSSWRGLTGSYPSRLFALPMGQVIDEYTRVELRGLRSVPLALSRQEIDALAARAAQLHWNYDGRYYFISNNCAVETFKLLHDASPRLAALPLASIRPNGLLARLREAGVTDEAGVPADAEGQARGGYWFEPANARFEEMYAVARRELDLPADDAAGWLALPPAAREPALRQAGLKGAAALLVLEAAALRRQEVLVRDELKRRWLRDARSIDAAAGIAGPLQDFLRLGGAFSRPATWLQDVPGYGLPQAAEREVLAGRVRADARSRQAQVAALETAIRPLLSPARRAALEGTQANLALVSGRLRELAAAR</sequence>
<dbReference type="RefSeq" id="WP_162378020.1">
    <property type="nucleotide sequence ID" value="NZ_JBHTKN010000009.1"/>
</dbReference>
<accession>A0ABW3M2L0</accession>
<comment type="caution">
    <text evidence="4">The sequence shown here is derived from an EMBL/GenBank/DDBJ whole genome shotgun (WGS) entry which is preliminary data.</text>
</comment>
<organism evidence="4 5">
    <name type="scientific">Pseudoxanthomonas kaohsiungensis</name>
    <dbReference type="NCBI Taxonomy" id="283923"/>
    <lineage>
        <taxon>Bacteria</taxon>
        <taxon>Pseudomonadati</taxon>
        <taxon>Pseudomonadota</taxon>
        <taxon>Gammaproteobacteria</taxon>
        <taxon>Lysobacterales</taxon>
        <taxon>Lysobacteraceae</taxon>
        <taxon>Pseudoxanthomonas</taxon>
    </lineage>
</organism>
<proteinExistence type="predicted"/>
<protein>
    <submittedName>
        <fullName evidence="4">DUF4105 domain-containing protein</fullName>
    </submittedName>
</protein>
<dbReference type="EMBL" id="JBHTKN010000009">
    <property type="protein sequence ID" value="MFD1043270.1"/>
    <property type="molecule type" value="Genomic_DNA"/>
</dbReference>
<keyword evidence="1" id="KW-0732">Signal</keyword>
<dbReference type="Pfam" id="PF25226">
    <property type="entry name" value="DUF7844"/>
    <property type="match status" value="2"/>
</dbReference>
<dbReference type="Pfam" id="PF13387">
    <property type="entry name" value="Lnb_N"/>
    <property type="match status" value="1"/>
</dbReference>
<keyword evidence="5" id="KW-1185">Reference proteome</keyword>
<name>A0ABW3M2L0_9GAMM</name>
<dbReference type="InterPro" id="IPR057166">
    <property type="entry name" value="DUF7844"/>
</dbReference>
<gene>
    <name evidence="4" type="ORF">ACFQ2N_13030</name>
</gene>
<feature type="signal peptide" evidence="1">
    <location>
        <begin position="1"/>
        <end position="20"/>
    </location>
</feature>
<evidence type="ECO:0000256" key="1">
    <source>
        <dbReference type="SAM" id="SignalP"/>
    </source>
</evidence>
<evidence type="ECO:0000259" key="3">
    <source>
        <dbReference type="Pfam" id="PF25226"/>
    </source>
</evidence>
<reference evidence="5" key="1">
    <citation type="journal article" date="2019" name="Int. J. Syst. Evol. Microbiol.">
        <title>The Global Catalogue of Microorganisms (GCM) 10K type strain sequencing project: providing services to taxonomists for standard genome sequencing and annotation.</title>
        <authorList>
            <consortium name="The Broad Institute Genomics Platform"/>
            <consortium name="The Broad Institute Genome Sequencing Center for Infectious Disease"/>
            <person name="Wu L."/>
            <person name="Ma J."/>
        </authorList>
    </citation>
    <scope>NUCLEOTIDE SEQUENCE [LARGE SCALE GENOMIC DNA]</scope>
    <source>
        <strain evidence="5">CCUG 55854</strain>
    </source>
</reference>
<feature type="domain" description="DUF7844" evidence="3">
    <location>
        <begin position="130"/>
        <end position="204"/>
    </location>
</feature>
<evidence type="ECO:0000259" key="2">
    <source>
        <dbReference type="Pfam" id="PF13387"/>
    </source>
</evidence>
<feature type="domain" description="DUF7844" evidence="3">
    <location>
        <begin position="28"/>
        <end position="126"/>
    </location>
</feature>
<dbReference type="PROSITE" id="PS51257">
    <property type="entry name" value="PROKAR_LIPOPROTEIN"/>
    <property type="match status" value="1"/>
</dbReference>
<feature type="chain" id="PRO_5046912019" evidence="1">
    <location>
        <begin position="21"/>
        <end position="604"/>
    </location>
</feature>
<evidence type="ECO:0000313" key="5">
    <source>
        <dbReference type="Proteomes" id="UP001597033"/>
    </source>
</evidence>
<dbReference type="InterPro" id="IPR025178">
    <property type="entry name" value="Lnb_N"/>
</dbReference>
<dbReference type="Proteomes" id="UP001597033">
    <property type="component" value="Unassembled WGS sequence"/>
</dbReference>